<comment type="caution">
    <text evidence="1">The sequence shown here is derived from an EMBL/GenBank/DDBJ whole genome shotgun (WGS) entry which is preliminary data.</text>
</comment>
<accession>A0A836CD16</accession>
<proteinExistence type="predicted"/>
<organism evidence="1 2">
    <name type="scientific">Tribonema minus</name>
    <dbReference type="NCBI Taxonomy" id="303371"/>
    <lineage>
        <taxon>Eukaryota</taxon>
        <taxon>Sar</taxon>
        <taxon>Stramenopiles</taxon>
        <taxon>Ochrophyta</taxon>
        <taxon>PX clade</taxon>
        <taxon>Xanthophyceae</taxon>
        <taxon>Tribonematales</taxon>
        <taxon>Tribonemataceae</taxon>
        <taxon>Tribonema</taxon>
    </lineage>
</organism>
<evidence type="ECO:0000313" key="2">
    <source>
        <dbReference type="Proteomes" id="UP000664859"/>
    </source>
</evidence>
<dbReference type="Proteomes" id="UP000664859">
    <property type="component" value="Unassembled WGS sequence"/>
</dbReference>
<dbReference type="EMBL" id="JAFCMP010000279">
    <property type="protein sequence ID" value="KAG5181930.1"/>
    <property type="molecule type" value="Genomic_DNA"/>
</dbReference>
<sequence length="392" mass="43025">MLVLQRGGEVLVLQRGAEVPSWVHHSDNIASIFTQVFVKYEAARGTCPKNQTENVLSHARSCCFAYWFYCGHCNIIYSFAMPYSHVYSLIALAQASAAAAAAAAAAAPPVQQVPAANAGDYLPSYEEWAALPIAEPQWRWRCCSPRRQLIDFTEAECNFLLHLAGARLADLAEVSQRVRGQQPMGASAVTAGQLVAAVTGSSAQAKGVIPSLQSHIAVLAWLDGSKRRVDALLGAMSQLYAEEFAIAKAHADTGIGFVSSEMRDRMMATVVAQNAVLLHCDVLDMELRTDPERLFRTALRRPQRTWQSQVIMAEYCHRQCGYMLPPDLDIFCFVESGTFRTSGLEQGPAQVPDVLPDLAARPVEGNVDYRLRDNNAPKRPRLMGPLHLEIAL</sequence>
<gene>
    <name evidence="1" type="ORF">JKP88DRAFT_245856</name>
</gene>
<dbReference type="AlphaFoldDB" id="A0A836CD16"/>
<protein>
    <submittedName>
        <fullName evidence="1">Uncharacterized protein</fullName>
    </submittedName>
</protein>
<reference evidence="1" key="1">
    <citation type="submission" date="2021-02" db="EMBL/GenBank/DDBJ databases">
        <title>First Annotated Genome of the Yellow-green Alga Tribonema minus.</title>
        <authorList>
            <person name="Mahan K.M."/>
        </authorList>
    </citation>
    <scope>NUCLEOTIDE SEQUENCE</scope>
    <source>
        <strain evidence="1">UTEX B ZZ1240</strain>
    </source>
</reference>
<keyword evidence="2" id="KW-1185">Reference proteome</keyword>
<name>A0A836CD16_9STRA</name>
<evidence type="ECO:0000313" key="1">
    <source>
        <dbReference type="EMBL" id="KAG5181930.1"/>
    </source>
</evidence>